<evidence type="ECO:0000313" key="22">
    <source>
        <dbReference type="EMBL" id="PQB04317.1"/>
    </source>
</evidence>
<dbReference type="RefSeq" id="WP_104812244.1">
    <property type="nucleotide sequence ID" value="NZ_MQUB01000001.1"/>
</dbReference>
<feature type="binding site" evidence="17">
    <location>
        <position position="441"/>
    </location>
    <ligand>
        <name>(6S)-NADPHX</name>
        <dbReference type="ChEBI" id="CHEBI:64076"/>
    </ligand>
</feature>
<dbReference type="NCBIfam" id="TIGR00197">
    <property type="entry name" value="yjeF_nterm"/>
    <property type="match status" value="1"/>
</dbReference>
<evidence type="ECO:0000256" key="15">
    <source>
        <dbReference type="ARBA" id="ARBA00048238"/>
    </source>
</evidence>
<dbReference type="AlphaFoldDB" id="A0A2S7KNY2"/>
<keyword evidence="5 18" id="KW-0479">Metal-binding</keyword>
<dbReference type="InterPro" id="IPR030677">
    <property type="entry name" value="Nnr"/>
</dbReference>
<keyword evidence="6 17" id="KW-0547">Nucleotide-binding</keyword>
<feature type="binding site" evidence="18">
    <location>
        <position position="59"/>
    </location>
    <ligand>
        <name>K(+)</name>
        <dbReference type="ChEBI" id="CHEBI:29103"/>
    </ligand>
</feature>
<dbReference type="GO" id="GO:0046496">
    <property type="term" value="P:nicotinamide nucleotide metabolic process"/>
    <property type="evidence" value="ECO:0007669"/>
    <property type="project" value="UniProtKB-UniRule"/>
</dbReference>
<keyword evidence="22" id="KW-0808">Transferase</keyword>
<evidence type="ECO:0000256" key="19">
    <source>
        <dbReference type="PIRNR" id="PIRNR017184"/>
    </source>
</evidence>
<comment type="catalytic activity">
    <reaction evidence="2 18 19">
        <text>(6R)-NADPHX = (6S)-NADPHX</text>
        <dbReference type="Rhea" id="RHEA:32227"/>
        <dbReference type="ChEBI" id="CHEBI:64076"/>
        <dbReference type="ChEBI" id="CHEBI:64077"/>
        <dbReference type="EC" id="5.1.99.6"/>
    </reaction>
</comment>
<accession>A0A2S7KNY2</accession>
<dbReference type="InterPro" id="IPR036652">
    <property type="entry name" value="YjeF_N_dom_sf"/>
</dbReference>
<feature type="binding site" evidence="17">
    <location>
        <position position="263"/>
    </location>
    <ligand>
        <name>(6S)-NADPHX</name>
        <dbReference type="ChEBI" id="CHEBI:64076"/>
    </ligand>
</feature>
<comment type="caution">
    <text evidence="18">Lacks conserved residue(s) required for the propagation of feature annotation.</text>
</comment>
<evidence type="ECO:0000259" key="21">
    <source>
        <dbReference type="PROSITE" id="PS51385"/>
    </source>
</evidence>
<dbReference type="PANTHER" id="PTHR12592">
    <property type="entry name" value="ATP-DEPENDENT (S)-NAD(P)H-HYDRATE DEHYDRATASE FAMILY MEMBER"/>
    <property type="match status" value="1"/>
</dbReference>
<keyword evidence="7 17" id="KW-0067">ATP-binding</keyword>
<dbReference type="PIRSF" id="PIRSF017184">
    <property type="entry name" value="Nnr"/>
    <property type="match status" value="1"/>
</dbReference>
<dbReference type="InterPro" id="IPR017953">
    <property type="entry name" value="Carbohydrate_kinase_pred_CS"/>
</dbReference>
<dbReference type="GO" id="GO:0005524">
    <property type="term" value="F:ATP binding"/>
    <property type="evidence" value="ECO:0007669"/>
    <property type="project" value="UniProtKB-UniRule"/>
</dbReference>
<dbReference type="Proteomes" id="UP000239800">
    <property type="component" value="Unassembled WGS sequence"/>
</dbReference>
<comment type="function">
    <text evidence="18">Catalyzes the epimerization of the S- and R-forms of NAD(P)HX, a damaged form of NAD(P)H that is a result of enzymatic or heat-dependent hydration. This is a prerequisite for the S-specific NAD(P)H-hydrate dehydratase to allow the repair of both epimers of NAD(P)HX.</text>
</comment>
<feature type="binding site" evidence="17">
    <location>
        <begin position="412"/>
        <end position="416"/>
    </location>
    <ligand>
        <name>AMP</name>
        <dbReference type="ChEBI" id="CHEBI:456215"/>
    </ligand>
</feature>
<evidence type="ECO:0000259" key="20">
    <source>
        <dbReference type="PROSITE" id="PS51383"/>
    </source>
</evidence>
<dbReference type="GO" id="GO:0016301">
    <property type="term" value="F:kinase activity"/>
    <property type="evidence" value="ECO:0007669"/>
    <property type="project" value="UniProtKB-KW"/>
</dbReference>
<evidence type="ECO:0000256" key="13">
    <source>
        <dbReference type="ARBA" id="ARBA00023268"/>
    </source>
</evidence>
<dbReference type="GO" id="GO:0052856">
    <property type="term" value="F:NAD(P)HX epimerase activity"/>
    <property type="evidence" value="ECO:0007669"/>
    <property type="project" value="UniProtKB-UniRule"/>
</dbReference>
<keyword evidence="13" id="KW-0511">Multifunctional enzyme</keyword>
<comment type="cofactor">
    <cofactor evidence="18 19">
        <name>K(+)</name>
        <dbReference type="ChEBI" id="CHEBI:29103"/>
    </cofactor>
    <text evidence="18 19">Binds 1 potassium ion per subunit.</text>
</comment>
<dbReference type="CDD" id="cd01171">
    <property type="entry name" value="YXKO-related"/>
    <property type="match status" value="1"/>
</dbReference>
<feature type="binding site" evidence="17">
    <location>
        <position position="326"/>
    </location>
    <ligand>
        <name>(6S)-NADPHX</name>
        <dbReference type="ChEBI" id="CHEBI:64076"/>
    </ligand>
</feature>
<keyword evidence="9 18" id="KW-0630">Potassium</keyword>
<feature type="binding site" evidence="18">
    <location>
        <position position="163"/>
    </location>
    <ligand>
        <name>K(+)</name>
        <dbReference type="ChEBI" id="CHEBI:29103"/>
    </ligand>
</feature>
<dbReference type="HAMAP" id="MF_01966">
    <property type="entry name" value="NADHX_epimerase"/>
    <property type="match status" value="1"/>
</dbReference>
<evidence type="ECO:0000256" key="4">
    <source>
        <dbReference type="ARBA" id="ARBA00009524"/>
    </source>
</evidence>
<feature type="domain" description="YjeF C-terminal" evidence="20">
    <location>
        <begin position="228"/>
        <end position="500"/>
    </location>
</feature>
<comment type="function">
    <text evidence="17">Catalyzes the dehydration of the S-form of NAD(P)HX at the expense of ADP, which is converted to AMP. Together with NAD(P)HX epimerase, which catalyzes the epimerization of the S- and R-forms, the enzyme allows the repair of both epimers of NAD(P)HX, a damaged form of NAD(P)H that is a result of enzymatic or heat-dependent hydration.</text>
</comment>
<dbReference type="SUPFAM" id="SSF64153">
    <property type="entry name" value="YjeF N-terminal domain-like"/>
    <property type="match status" value="1"/>
</dbReference>
<evidence type="ECO:0000256" key="11">
    <source>
        <dbReference type="ARBA" id="ARBA00023235"/>
    </source>
</evidence>
<comment type="similarity">
    <text evidence="3 19">In the N-terminal section; belongs to the NnrE/AIBP family.</text>
</comment>
<evidence type="ECO:0000256" key="18">
    <source>
        <dbReference type="HAMAP-Rule" id="MF_01966"/>
    </source>
</evidence>
<dbReference type="InterPro" id="IPR000631">
    <property type="entry name" value="CARKD"/>
</dbReference>
<comment type="subunit">
    <text evidence="17">Homotetramer.</text>
</comment>
<gene>
    <name evidence="18" type="primary">nnrE</name>
    <name evidence="17" type="synonym">nnrD</name>
    <name evidence="22" type="ORF">BST85_04955</name>
</gene>
<dbReference type="PROSITE" id="PS01050">
    <property type="entry name" value="YJEF_C_2"/>
    <property type="match status" value="1"/>
</dbReference>
<feature type="binding site" evidence="18">
    <location>
        <position position="160"/>
    </location>
    <ligand>
        <name>(6S)-NADPHX</name>
        <dbReference type="ChEBI" id="CHEBI:64076"/>
    </ligand>
</feature>
<comment type="catalytic activity">
    <reaction evidence="16 17 19">
        <text>(6S)-NADPHX + ADP = AMP + phosphate + NADPH + H(+)</text>
        <dbReference type="Rhea" id="RHEA:32235"/>
        <dbReference type="ChEBI" id="CHEBI:15378"/>
        <dbReference type="ChEBI" id="CHEBI:43474"/>
        <dbReference type="ChEBI" id="CHEBI:57783"/>
        <dbReference type="ChEBI" id="CHEBI:64076"/>
        <dbReference type="ChEBI" id="CHEBI:456215"/>
        <dbReference type="ChEBI" id="CHEBI:456216"/>
        <dbReference type="EC" id="4.2.1.136"/>
    </reaction>
</comment>
<evidence type="ECO:0000256" key="1">
    <source>
        <dbReference type="ARBA" id="ARBA00000013"/>
    </source>
</evidence>
<keyword evidence="22" id="KW-0418">Kinase</keyword>
<feature type="binding site" evidence="17">
    <location>
        <position position="440"/>
    </location>
    <ligand>
        <name>AMP</name>
        <dbReference type="ChEBI" id="CHEBI:456215"/>
    </ligand>
</feature>
<evidence type="ECO:0000256" key="9">
    <source>
        <dbReference type="ARBA" id="ARBA00022958"/>
    </source>
</evidence>
<dbReference type="Pfam" id="PF03853">
    <property type="entry name" value="YjeF_N"/>
    <property type="match status" value="1"/>
</dbReference>
<feature type="binding site" evidence="18">
    <location>
        <position position="127"/>
    </location>
    <ligand>
        <name>K(+)</name>
        <dbReference type="ChEBI" id="CHEBI:29103"/>
    </ligand>
</feature>
<evidence type="ECO:0000256" key="3">
    <source>
        <dbReference type="ARBA" id="ARBA00006001"/>
    </source>
</evidence>
<evidence type="ECO:0000256" key="16">
    <source>
        <dbReference type="ARBA" id="ARBA00049209"/>
    </source>
</evidence>
<comment type="catalytic activity">
    <reaction evidence="1 18 19">
        <text>(6R)-NADHX = (6S)-NADHX</text>
        <dbReference type="Rhea" id="RHEA:32215"/>
        <dbReference type="ChEBI" id="CHEBI:64074"/>
        <dbReference type="ChEBI" id="CHEBI:64075"/>
        <dbReference type="EC" id="5.1.99.6"/>
    </reaction>
</comment>
<evidence type="ECO:0000256" key="14">
    <source>
        <dbReference type="ARBA" id="ARBA00025153"/>
    </source>
</evidence>
<dbReference type="InterPro" id="IPR004443">
    <property type="entry name" value="YjeF_N_dom"/>
</dbReference>
<evidence type="ECO:0000256" key="8">
    <source>
        <dbReference type="ARBA" id="ARBA00022857"/>
    </source>
</evidence>
<dbReference type="OrthoDB" id="9806925at2"/>
<evidence type="ECO:0000313" key="23">
    <source>
        <dbReference type="Proteomes" id="UP000239800"/>
    </source>
</evidence>
<dbReference type="InterPro" id="IPR029056">
    <property type="entry name" value="Ribokinase-like"/>
</dbReference>
<feature type="binding site" evidence="18">
    <location>
        <begin position="58"/>
        <end position="62"/>
    </location>
    <ligand>
        <name>(6S)-NADPHX</name>
        <dbReference type="ChEBI" id="CHEBI:64076"/>
    </ligand>
</feature>
<dbReference type="PANTHER" id="PTHR12592:SF0">
    <property type="entry name" value="ATP-DEPENDENT (S)-NAD(P)H-HYDRATE DEHYDRATASE"/>
    <property type="match status" value="1"/>
</dbReference>
<proteinExistence type="inferred from homology"/>
<comment type="catalytic activity">
    <reaction evidence="15 17 19">
        <text>(6S)-NADHX + ADP = AMP + phosphate + NADH + H(+)</text>
        <dbReference type="Rhea" id="RHEA:32223"/>
        <dbReference type="ChEBI" id="CHEBI:15378"/>
        <dbReference type="ChEBI" id="CHEBI:43474"/>
        <dbReference type="ChEBI" id="CHEBI:57945"/>
        <dbReference type="ChEBI" id="CHEBI:64074"/>
        <dbReference type="ChEBI" id="CHEBI:456215"/>
        <dbReference type="ChEBI" id="CHEBI:456216"/>
        <dbReference type="EC" id="4.2.1.136"/>
    </reaction>
</comment>
<name>A0A2S7KNY2_9FLAO</name>
<dbReference type="Gene3D" id="3.40.50.10260">
    <property type="entry name" value="YjeF N-terminal domain"/>
    <property type="match status" value="1"/>
</dbReference>
<keyword evidence="12 17" id="KW-0456">Lyase</keyword>
<dbReference type="GO" id="GO:0046872">
    <property type="term" value="F:metal ion binding"/>
    <property type="evidence" value="ECO:0007669"/>
    <property type="project" value="UniProtKB-UniRule"/>
</dbReference>
<comment type="similarity">
    <text evidence="17">Belongs to the NnrD/CARKD family.</text>
</comment>
<keyword evidence="10 17" id="KW-0520">NAD</keyword>
<dbReference type="GO" id="GO:0110051">
    <property type="term" value="P:metabolite repair"/>
    <property type="evidence" value="ECO:0007669"/>
    <property type="project" value="TreeGrafter"/>
</dbReference>
<dbReference type="PROSITE" id="PS51385">
    <property type="entry name" value="YJEF_N"/>
    <property type="match status" value="1"/>
</dbReference>
<dbReference type="EMBL" id="MQUB01000001">
    <property type="protein sequence ID" value="PQB04317.1"/>
    <property type="molecule type" value="Genomic_DNA"/>
</dbReference>
<sequence length="514" mass="55803">MKIFSAEQLYEADRITCEKQQISSTDLMERAAGQIFNWLNTRMQGAQVPIHIFCGIGNNGGDGLALGRMLINHGYKVEVYIANFTDKRSKCFLINYGRIKDVTKNWPKLMSGPDDFPEIHPDDIIVDALFGIGLTRAIEGWVKELVLHLNSSPAFKLAIDIPSGLSANGPVLDPEGVVRANHTLTFQTPKMAFFLPKSGQFVPYFEALDIGLDPQYLIETKPMASIVLKPEVKSFYRQRNKYSHKGDYGHLLMAGGNQGQMGAMVLSSQAALRTGCGLLTVHVPKCGLDILQTAVPEAMAQPDLEELTISDIPVNWSPTTVAVGMGMGTKAETAEAIKTLFAQTEQPMVIDADALNLISEHQNMFDSIPQGSILTPHPGELKRLVGEWTDDYDKIERVKQLCEKHQLIILVKGANTLVIGPGLIKINSTGNPGMATAGSGDVLSGMIGSLLAQGYEPIIAAIMGVYLHGSAGNMAATELGFEAVTASEISSRISESFLELFREEAPPQNSGSKE</sequence>
<comment type="similarity">
    <text evidence="4 19">In the C-terminal section; belongs to the NnrD/CARKD family.</text>
</comment>
<keyword evidence="8 17" id="KW-0521">NADP</keyword>
<dbReference type="Gene3D" id="3.40.1190.20">
    <property type="match status" value="1"/>
</dbReference>
<evidence type="ECO:0000256" key="7">
    <source>
        <dbReference type="ARBA" id="ARBA00022840"/>
    </source>
</evidence>
<dbReference type="EC" id="5.1.99.6" evidence="19"/>
<dbReference type="NCBIfam" id="TIGR00196">
    <property type="entry name" value="yjeF_cterm"/>
    <property type="match status" value="1"/>
</dbReference>
<evidence type="ECO:0000256" key="2">
    <source>
        <dbReference type="ARBA" id="ARBA00000909"/>
    </source>
</evidence>
<comment type="cofactor">
    <cofactor evidence="17">
        <name>Mg(2+)</name>
        <dbReference type="ChEBI" id="CHEBI:18420"/>
    </cofactor>
</comment>
<dbReference type="EC" id="4.2.1.136" evidence="19"/>
<feature type="binding site" evidence="18">
    <location>
        <begin position="131"/>
        <end position="137"/>
    </location>
    <ligand>
        <name>(6S)-NADPHX</name>
        <dbReference type="ChEBI" id="CHEBI:64076"/>
    </ligand>
</feature>
<evidence type="ECO:0000256" key="17">
    <source>
        <dbReference type="HAMAP-Rule" id="MF_01965"/>
    </source>
</evidence>
<evidence type="ECO:0000256" key="12">
    <source>
        <dbReference type="ARBA" id="ARBA00023239"/>
    </source>
</evidence>
<comment type="similarity">
    <text evidence="18">Belongs to the NnrE/AIBP family.</text>
</comment>
<dbReference type="PROSITE" id="PS51383">
    <property type="entry name" value="YJEF_C_3"/>
    <property type="match status" value="1"/>
</dbReference>
<evidence type="ECO:0000256" key="10">
    <source>
        <dbReference type="ARBA" id="ARBA00023027"/>
    </source>
</evidence>
<comment type="function">
    <text evidence="14 19">Bifunctional enzyme that catalyzes the epimerization of the S- and R-forms of NAD(P)HX and the dehydration of the S-form of NAD(P)HX at the expense of ADP, which is converted to AMP. This allows the repair of both epimers of NAD(P)HX, a damaged form of NAD(P)H that is a result of enzymatic or heat-dependent hydration.</text>
</comment>
<feature type="binding site" evidence="17">
    <location>
        <position position="377"/>
    </location>
    <ligand>
        <name>(6S)-NADPHX</name>
        <dbReference type="ChEBI" id="CHEBI:64076"/>
    </ligand>
</feature>
<dbReference type="Pfam" id="PF01256">
    <property type="entry name" value="Carb_kinase"/>
    <property type="match status" value="1"/>
</dbReference>
<evidence type="ECO:0000256" key="5">
    <source>
        <dbReference type="ARBA" id="ARBA00022723"/>
    </source>
</evidence>
<keyword evidence="23" id="KW-1185">Reference proteome</keyword>
<organism evidence="22 23">
    <name type="scientific">Aureitalea marina</name>
    <dbReference type="NCBI Taxonomy" id="930804"/>
    <lineage>
        <taxon>Bacteria</taxon>
        <taxon>Pseudomonadati</taxon>
        <taxon>Bacteroidota</taxon>
        <taxon>Flavobacteriia</taxon>
        <taxon>Flavobacteriales</taxon>
        <taxon>Flavobacteriaceae</taxon>
        <taxon>Aureitalea</taxon>
    </lineage>
</organism>
<comment type="caution">
    <text evidence="22">The sequence shown here is derived from an EMBL/GenBank/DDBJ whole genome shotgun (WGS) entry which is preliminary data.</text>
</comment>
<dbReference type="GO" id="GO:0052855">
    <property type="term" value="F:ADP-dependent NAD(P)H-hydrate dehydratase activity"/>
    <property type="evidence" value="ECO:0007669"/>
    <property type="project" value="UniProtKB-UniRule"/>
</dbReference>
<protein>
    <recommendedName>
        <fullName evidence="19">Bifunctional NAD(P)H-hydrate repair enzyme</fullName>
    </recommendedName>
    <alternativeName>
        <fullName evidence="19">Nicotinamide nucleotide repair protein</fullName>
    </alternativeName>
    <domain>
        <recommendedName>
            <fullName evidence="19">ADP-dependent (S)-NAD(P)H-hydrate dehydratase</fullName>
            <ecNumber evidence="19">4.2.1.136</ecNumber>
        </recommendedName>
        <alternativeName>
            <fullName evidence="19">ADP-dependent NAD(P)HX dehydratase</fullName>
        </alternativeName>
    </domain>
    <domain>
        <recommendedName>
            <fullName evidence="19">NAD(P)H-hydrate epimerase</fullName>
            <ecNumber evidence="19">5.1.99.6</ecNumber>
        </recommendedName>
    </domain>
</protein>
<evidence type="ECO:0000256" key="6">
    <source>
        <dbReference type="ARBA" id="ARBA00022741"/>
    </source>
</evidence>
<feature type="domain" description="YjeF N-terminal" evidence="21">
    <location>
        <begin position="9"/>
        <end position="218"/>
    </location>
</feature>
<keyword evidence="11 18" id="KW-0413">Isomerase</keyword>
<reference evidence="22 23" key="1">
    <citation type="submission" date="2016-11" db="EMBL/GenBank/DDBJ databases">
        <title>Trade-off between light-utilization and light-protection in marine flavobacteria.</title>
        <authorList>
            <person name="Kumagai Y."/>
        </authorList>
    </citation>
    <scope>NUCLEOTIDE SEQUENCE [LARGE SCALE GENOMIC DNA]</scope>
    <source>
        <strain evidence="22 23">NBRC 107741</strain>
    </source>
</reference>
<dbReference type="SUPFAM" id="SSF53613">
    <property type="entry name" value="Ribokinase-like"/>
    <property type="match status" value="1"/>
</dbReference>
<dbReference type="HAMAP" id="MF_01965">
    <property type="entry name" value="NADHX_dehydratase"/>
    <property type="match status" value="1"/>
</dbReference>